<gene>
    <name evidence="4" type="ORF">ACFFJD_01415</name>
</gene>
<dbReference type="Gene3D" id="3.40.190.10">
    <property type="entry name" value="Periplasmic binding protein-like II"/>
    <property type="match status" value="4"/>
</dbReference>
<dbReference type="PANTHER" id="PTHR43649:SF34">
    <property type="entry name" value="ABC TRANSPORTER PERIPLASMIC-BINDING PROTEIN YCJN-RELATED"/>
    <property type="match status" value="1"/>
</dbReference>
<evidence type="ECO:0000313" key="5">
    <source>
        <dbReference type="Proteomes" id="UP001589783"/>
    </source>
</evidence>
<dbReference type="EMBL" id="JBHLWV010000005">
    <property type="protein sequence ID" value="MFC0313510.1"/>
    <property type="molecule type" value="Genomic_DNA"/>
</dbReference>
<evidence type="ECO:0000313" key="4">
    <source>
        <dbReference type="EMBL" id="MFC0313510.1"/>
    </source>
</evidence>
<accession>A0ABV6H5J1</accession>
<evidence type="ECO:0000256" key="1">
    <source>
        <dbReference type="ARBA" id="ARBA00008520"/>
    </source>
</evidence>
<dbReference type="PANTHER" id="PTHR43649">
    <property type="entry name" value="ARABINOSE-BINDING PROTEIN-RELATED"/>
    <property type="match status" value="1"/>
</dbReference>
<dbReference type="InterPro" id="IPR050490">
    <property type="entry name" value="Bact_solute-bd_prot1"/>
</dbReference>
<keyword evidence="3" id="KW-0732">Signal</keyword>
<dbReference type="RefSeq" id="WP_382359800.1">
    <property type="nucleotide sequence ID" value="NZ_JBHLWV010000005.1"/>
</dbReference>
<proteinExistence type="inferred from homology"/>
<comment type="caution">
    <text evidence="4">The sequence shown here is derived from an EMBL/GenBank/DDBJ whole genome shotgun (WGS) entry which is preliminary data.</text>
</comment>
<keyword evidence="2" id="KW-0813">Transport</keyword>
<organism evidence="4 5">
    <name type="scientific">Gordonia phosphorivorans</name>
    <dbReference type="NCBI Taxonomy" id="1056982"/>
    <lineage>
        <taxon>Bacteria</taxon>
        <taxon>Bacillati</taxon>
        <taxon>Actinomycetota</taxon>
        <taxon>Actinomycetes</taxon>
        <taxon>Mycobacteriales</taxon>
        <taxon>Gordoniaceae</taxon>
        <taxon>Gordonia</taxon>
    </lineage>
</organism>
<dbReference type="InterPro" id="IPR006059">
    <property type="entry name" value="SBP"/>
</dbReference>
<protein>
    <submittedName>
        <fullName evidence="4">Extracellular solute-binding protein</fullName>
    </submittedName>
</protein>
<sequence length="495" mass="53009">MVPEESASEKVSGNGRRGRRLRTRLAVAAVAATTLAPALVACGSDYTAGVINVYAPADGAGEITTQAALCTKNSGGAYEARVTVLPKDADGQRLQLARRLAGNDKSLDVMAMDVVWTAEFANAGWLVPVPDAHAAEVERTNLAGPVETAMWKRPDDEAARLYALPIWTNTQLMWFRPDVLRQYLGAKAKTPTTWDDMIADATAIYKKDKKGPTQILVQGGQYEGLMVWFNSVLQSAGGNILDPDDPSKQTLNDTPEHRAATVKALQVLKAVATYPGADPSITNSNEGTARDGMEKGQAAFEINWPFVFKSARDNGAAGSIDFLSALTKYADKIADTENPPTAKELVPINRILRKSFDFAPYPGVSEDLPAKSTLGGLNIAVAGTSQQPELAAELAACLTSRDAQRVYALEGALPPTVTALYEEPDFKVAYPMGDDIRLQLESEHVAPRPATPQYQAVSTLVTATLSPVGAWDPETMVDQLAEQVQKAIDGEGIIP</sequence>
<comment type="similarity">
    <text evidence="1">Belongs to the bacterial solute-binding protein 1 family.</text>
</comment>
<evidence type="ECO:0000256" key="2">
    <source>
        <dbReference type="ARBA" id="ARBA00022448"/>
    </source>
</evidence>
<keyword evidence="5" id="KW-1185">Reference proteome</keyword>
<dbReference type="Pfam" id="PF01547">
    <property type="entry name" value="SBP_bac_1"/>
    <property type="match status" value="1"/>
</dbReference>
<name>A0ABV6H5J1_9ACTN</name>
<dbReference type="Proteomes" id="UP001589783">
    <property type="component" value="Unassembled WGS sequence"/>
</dbReference>
<dbReference type="SUPFAM" id="SSF53850">
    <property type="entry name" value="Periplasmic binding protein-like II"/>
    <property type="match status" value="1"/>
</dbReference>
<reference evidence="4 5" key="1">
    <citation type="submission" date="2024-09" db="EMBL/GenBank/DDBJ databases">
        <authorList>
            <person name="Sun Q."/>
            <person name="Mori K."/>
        </authorList>
    </citation>
    <scope>NUCLEOTIDE SEQUENCE [LARGE SCALE GENOMIC DNA]</scope>
    <source>
        <strain evidence="4 5">CCM 7957</strain>
    </source>
</reference>
<evidence type="ECO:0000256" key="3">
    <source>
        <dbReference type="ARBA" id="ARBA00022729"/>
    </source>
</evidence>